<dbReference type="AlphaFoldDB" id="A0A6N8UBC3"/>
<organism evidence="2 3">
    <name type="scientific">Copranaerobaculum intestinale</name>
    <dbReference type="NCBI Taxonomy" id="2692629"/>
    <lineage>
        <taxon>Bacteria</taxon>
        <taxon>Bacillati</taxon>
        <taxon>Bacillota</taxon>
        <taxon>Erysipelotrichia</taxon>
        <taxon>Erysipelotrichales</taxon>
        <taxon>Erysipelotrichaceae</taxon>
        <taxon>Copranaerobaculum</taxon>
    </lineage>
</organism>
<dbReference type="EMBL" id="WUUQ01000002">
    <property type="protein sequence ID" value="MXQ73849.1"/>
    <property type="molecule type" value="Genomic_DNA"/>
</dbReference>
<accession>A0A6N8UBC3</accession>
<reference evidence="2 3" key="2">
    <citation type="submission" date="2020-01" db="EMBL/GenBank/DDBJ databases">
        <title>Clostridiaceae sp. nov. isolated from the gut of human by culturomics.</title>
        <authorList>
            <person name="Chang Y."/>
        </authorList>
    </citation>
    <scope>NUCLEOTIDE SEQUENCE [LARGE SCALE GENOMIC DNA]</scope>
    <source>
        <strain evidence="2 3">DONG20-135</strain>
    </source>
</reference>
<proteinExistence type="predicted"/>
<gene>
    <name evidence="2" type="ORF">GSF08_07840</name>
</gene>
<evidence type="ECO:0008006" key="4">
    <source>
        <dbReference type="Google" id="ProtNLM"/>
    </source>
</evidence>
<dbReference type="RefSeq" id="WP_160625254.1">
    <property type="nucleotide sequence ID" value="NZ_WUUQ01000002.1"/>
</dbReference>
<dbReference type="PROSITE" id="PS51257">
    <property type="entry name" value="PROKAR_LIPOPROTEIN"/>
    <property type="match status" value="1"/>
</dbReference>
<name>A0A6N8UBC3_9FIRM</name>
<evidence type="ECO:0000256" key="1">
    <source>
        <dbReference type="SAM" id="SignalP"/>
    </source>
</evidence>
<keyword evidence="1" id="KW-0732">Signal</keyword>
<evidence type="ECO:0000313" key="2">
    <source>
        <dbReference type="EMBL" id="MXQ73849.1"/>
    </source>
</evidence>
<dbReference type="Proteomes" id="UP000434036">
    <property type="component" value="Unassembled WGS sequence"/>
</dbReference>
<protein>
    <recommendedName>
        <fullName evidence="4">Lipoprotein</fullName>
    </recommendedName>
</protein>
<sequence length="215" mass="24874">MNSKRYFQIVCICFSFLLVACTYSNKDVKEDPSPATSAAVLDFGDFKLNGLHGKRYEATQSVKTDQIIIIIYDNKEEYPVDTYIYTKSKNQFIRTHQKNLDFVRVISEYAVTLNQHYEIETCELQYIVLSNSACKWMNDADPVVDQISTSNMYPTRDVSINMAGSIGSADERIMKINETLEKKKQWKLDTSDEHKLIYYSFEDEIGFTLLSENLE</sequence>
<comment type="caution">
    <text evidence="2">The sequence shown here is derived from an EMBL/GenBank/DDBJ whole genome shotgun (WGS) entry which is preliminary data.</text>
</comment>
<reference evidence="2 3" key="1">
    <citation type="submission" date="2019-12" db="EMBL/GenBank/DDBJ databases">
        <authorList>
            <person name="Yang R."/>
        </authorList>
    </citation>
    <scope>NUCLEOTIDE SEQUENCE [LARGE SCALE GENOMIC DNA]</scope>
    <source>
        <strain evidence="2 3">DONG20-135</strain>
    </source>
</reference>
<evidence type="ECO:0000313" key="3">
    <source>
        <dbReference type="Proteomes" id="UP000434036"/>
    </source>
</evidence>
<feature type="chain" id="PRO_5027071086" description="Lipoprotein" evidence="1">
    <location>
        <begin position="27"/>
        <end position="215"/>
    </location>
</feature>
<keyword evidence="3" id="KW-1185">Reference proteome</keyword>
<feature type="signal peptide" evidence="1">
    <location>
        <begin position="1"/>
        <end position="26"/>
    </location>
</feature>